<evidence type="ECO:0000256" key="3">
    <source>
        <dbReference type="ARBA" id="ARBA00023204"/>
    </source>
</evidence>
<keyword evidence="2" id="KW-0067">ATP-binding</keyword>
<sequence length="583" mass="64627">MQNPPGTAGHGWLIKVSPRHARPAPAACPSHLRTAVRPMVTADPPTPFRPAPREEFAFGPLFAALDLWEHEGWPLGRVLAELRSTRGVFRGRGAVVHPALLEWTAQALERYAVAREREQSQARAAGLPSTAPVRSGWTVRTARREVPDARGARQYEHTVWGRPYASADGSLRELWIPSLGRAKEDRPAAEKAAIAHVMAKGEETPRRRARVAPPEAPTNPGRPPDRVRVFDFGCADGSATLLLDWRSAQAAERFTADTAPVFHHVATGTGTRPGESCVECKGISRCTALRRTPDLWGGTPSTQAHKRRSLSAWDLRLYGECPAQYHLVRRLHLDNLAEEGDGARRGRAVDDWLNKRHSVRPARTCRSLPRPDEFEVAGEYNLDGPSAWEAARMLDEHRALCPLDGIAPEEQVLVQHTVTAYVPELDVVVLAVPDLLYTFRGRWIWRETKTSSRPLWEGRSLLRSYPQLALAVLLFSAGAVGTGARRSWIELEHLRADRGLSRLERIDPAHPETVTEAREVIAEIAQPLLNDTSYEPRTGRHCHGCQARTWCGPGTAYTADHPRATGTLEDASAWDPDRGNPHD</sequence>
<dbReference type="EMBL" id="BNEA01000015">
    <property type="protein sequence ID" value="GHI53605.1"/>
    <property type="molecule type" value="Genomic_DNA"/>
</dbReference>
<evidence type="ECO:0000256" key="2">
    <source>
        <dbReference type="ARBA" id="ARBA00022806"/>
    </source>
</evidence>
<keyword evidence="2" id="KW-0547">Nucleotide-binding</keyword>
<evidence type="ECO:0000259" key="5">
    <source>
        <dbReference type="Pfam" id="PF12705"/>
    </source>
</evidence>
<reference evidence="7" key="1">
    <citation type="submission" date="2023-07" db="EMBL/GenBank/DDBJ databases">
        <title>Whole genome shotgun sequence of Streptomyces achromogenes subsp. rubradiris NBRC 14000.</title>
        <authorList>
            <person name="Komaki H."/>
            <person name="Tamura T."/>
        </authorList>
    </citation>
    <scope>NUCLEOTIDE SEQUENCE [LARGE SCALE GENOMIC DNA]</scope>
    <source>
        <strain evidence="7">NBRC 14000</strain>
    </source>
</reference>
<keyword evidence="3" id="KW-0234">DNA repair</keyword>
<evidence type="ECO:0000313" key="6">
    <source>
        <dbReference type="EMBL" id="GHI53605.1"/>
    </source>
</evidence>
<evidence type="ECO:0000313" key="7">
    <source>
        <dbReference type="Proteomes" id="UP000646738"/>
    </source>
</evidence>
<keyword evidence="2" id="KW-0347">Helicase</keyword>
<feature type="domain" description="PD-(D/E)XK endonuclease-like" evidence="5">
    <location>
        <begin position="309"/>
        <end position="551"/>
    </location>
</feature>
<dbReference type="InterPro" id="IPR038726">
    <property type="entry name" value="PDDEXK_AddAB-type"/>
</dbReference>
<gene>
    <name evidence="6" type="ORF">Srubr_34510</name>
</gene>
<comment type="caution">
    <text evidence="6">The sequence shown here is derived from an EMBL/GenBank/DDBJ whole genome shotgun (WGS) entry which is preliminary data.</text>
</comment>
<name>A0ABQ3RCM5_STRRR</name>
<dbReference type="Pfam" id="PF12705">
    <property type="entry name" value="PDDEXK_1"/>
    <property type="match status" value="1"/>
</dbReference>
<keyword evidence="1" id="KW-0227">DNA damage</keyword>
<keyword evidence="7" id="KW-1185">Reference proteome</keyword>
<organism evidence="6 7">
    <name type="scientific">Streptomyces rubradiris</name>
    <name type="common">Streptomyces achromogenes subsp. rubradiris</name>
    <dbReference type="NCBI Taxonomy" id="285531"/>
    <lineage>
        <taxon>Bacteria</taxon>
        <taxon>Bacillati</taxon>
        <taxon>Actinomycetota</taxon>
        <taxon>Actinomycetes</taxon>
        <taxon>Kitasatosporales</taxon>
        <taxon>Streptomycetaceae</taxon>
        <taxon>Streptomyces</taxon>
    </lineage>
</organism>
<keyword evidence="2" id="KW-0378">Hydrolase</keyword>
<evidence type="ECO:0000256" key="1">
    <source>
        <dbReference type="ARBA" id="ARBA00022763"/>
    </source>
</evidence>
<protein>
    <recommendedName>
        <fullName evidence="5">PD-(D/E)XK endonuclease-like domain-containing protein</fullName>
    </recommendedName>
</protein>
<feature type="region of interest" description="Disordered" evidence="4">
    <location>
        <begin position="199"/>
        <end position="225"/>
    </location>
</feature>
<proteinExistence type="predicted"/>
<evidence type="ECO:0000256" key="4">
    <source>
        <dbReference type="SAM" id="MobiDB-lite"/>
    </source>
</evidence>
<accession>A0ABQ3RCM5</accession>
<dbReference type="Proteomes" id="UP000646738">
    <property type="component" value="Unassembled WGS sequence"/>
</dbReference>